<evidence type="ECO:0000256" key="1">
    <source>
        <dbReference type="SAM" id="MobiDB-lite"/>
    </source>
</evidence>
<feature type="region of interest" description="Disordered" evidence="1">
    <location>
        <begin position="106"/>
        <end position="128"/>
    </location>
</feature>
<dbReference type="FunFam" id="1.10.720.40:FF:000001">
    <property type="entry name" value="LEM domain containing 2, isoform CRA_a"/>
    <property type="match status" value="1"/>
</dbReference>
<keyword evidence="5" id="KW-1185">Reference proteome</keyword>
<dbReference type="Pfam" id="PF03020">
    <property type="entry name" value="LEM"/>
    <property type="match status" value="1"/>
</dbReference>
<dbReference type="PANTHER" id="PTHR12019">
    <property type="entry name" value="LAMINA-ASSOCIATED POLYPEPTIDE THYMOPOIETIN"/>
    <property type="match status" value="1"/>
</dbReference>
<comment type="caution">
    <text evidence="4">The sequence shown here is derived from an EMBL/GenBank/DDBJ whole genome shotgun (WGS) entry which is preliminary data.</text>
</comment>
<name>A0ABD1KX26_9TELE</name>
<gene>
    <name evidence="4" type="ORF">ACEWY4_000577</name>
</gene>
<dbReference type="PROSITE" id="PS50954">
    <property type="entry name" value="LEM"/>
    <property type="match status" value="1"/>
</dbReference>
<dbReference type="InterPro" id="IPR003887">
    <property type="entry name" value="LEM_dom"/>
</dbReference>
<proteinExistence type="predicted"/>
<keyword evidence="2" id="KW-0812">Transmembrane</keyword>
<protein>
    <recommendedName>
        <fullName evidence="3">LEM domain-containing protein</fullName>
    </recommendedName>
</protein>
<dbReference type="SMART" id="SM00540">
    <property type="entry name" value="LEM"/>
    <property type="match status" value="1"/>
</dbReference>
<organism evidence="4 5">
    <name type="scientific">Coilia grayii</name>
    <name type="common">Gray's grenadier anchovy</name>
    <dbReference type="NCBI Taxonomy" id="363190"/>
    <lineage>
        <taxon>Eukaryota</taxon>
        <taxon>Metazoa</taxon>
        <taxon>Chordata</taxon>
        <taxon>Craniata</taxon>
        <taxon>Vertebrata</taxon>
        <taxon>Euteleostomi</taxon>
        <taxon>Actinopterygii</taxon>
        <taxon>Neopterygii</taxon>
        <taxon>Teleostei</taxon>
        <taxon>Clupei</taxon>
        <taxon>Clupeiformes</taxon>
        <taxon>Clupeoidei</taxon>
        <taxon>Engraulidae</taxon>
        <taxon>Coilinae</taxon>
        <taxon>Coilia</taxon>
    </lineage>
</organism>
<dbReference type="InterPro" id="IPR034989">
    <property type="entry name" value="LEM_emerin"/>
</dbReference>
<dbReference type="CDD" id="cd12939">
    <property type="entry name" value="LEM_emerin"/>
    <property type="match status" value="1"/>
</dbReference>
<dbReference type="PANTHER" id="PTHR12019:SF5">
    <property type="entry name" value="EMERIN (EMERY-DREIFUSS MUSCULAR DYSTROPHY)"/>
    <property type="match status" value="1"/>
</dbReference>
<feature type="transmembrane region" description="Helical" evidence="2">
    <location>
        <begin position="138"/>
        <end position="159"/>
    </location>
</feature>
<dbReference type="Proteomes" id="UP001591681">
    <property type="component" value="Unassembled WGS sequence"/>
</dbReference>
<sequence length="171" mass="20116">MSTILSNKSDDEIRWLLDDYGIKHGPVVGTTRDLYEKKLREAITKAKKTRVKGRPPIDMRFYREEEEVTYEPRRPQIREEDFRERKWAFAERDVVDGYRTQATYRTTTQSAPPASRWGTEPPVPKEEEEKTSSHWVPLWVKFLVFLLVVAILVIVFFNMEADVSAPLKRLT</sequence>
<evidence type="ECO:0000259" key="3">
    <source>
        <dbReference type="PROSITE" id="PS50954"/>
    </source>
</evidence>
<accession>A0ABD1KX26</accession>
<evidence type="ECO:0000256" key="2">
    <source>
        <dbReference type="SAM" id="Phobius"/>
    </source>
</evidence>
<keyword evidence="2" id="KW-1133">Transmembrane helix</keyword>
<dbReference type="InterPro" id="IPR051656">
    <property type="entry name" value="LEM_domain"/>
</dbReference>
<dbReference type="SUPFAM" id="SSF63451">
    <property type="entry name" value="LEM domain"/>
    <property type="match status" value="1"/>
</dbReference>
<dbReference type="EMBL" id="JBHFQA010000001">
    <property type="protein sequence ID" value="KAL2103709.1"/>
    <property type="molecule type" value="Genomic_DNA"/>
</dbReference>
<dbReference type="InterPro" id="IPR011015">
    <property type="entry name" value="LEM/LEM-like_dom_sf"/>
</dbReference>
<dbReference type="AlphaFoldDB" id="A0ABD1KX26"/>
<evidence type="ECO:0000313" key="5">
    <source>
        <dbReference type="Proteomes" id="UP001591681"/>
    </source>
</evidence>
<feature type="domain" description="LEM" evidence="3">
    <location>
        <begin position="2"/>
        <end position="46"/>
    </location>
</feature>
<dbReference type="Gene3D" id="1.10.720.40">
    <property type="match status" value="1"/>
</dbReference>
<evidence type="ECO:0000313" key="4">
    <source>
        <dbReference type="EMBL" id="KAL2103709.1"/>
    </source>
</evidence>
<keyword evidence="2" id="KW-0472">Membrane</keyword>
<reference evidence="4 5" key="1">
    <citation type="submission" date="2024-09" db="EMBL/GenBank/DDBJ databases">
        <title>A chromosome-level genome assembly of Gray's grenadier anchovy, Coilia grayii.</title>
        <authorList>
            <person name="Fu Z."/>
        </authorList>
    </citation>
    <scope>NUCLEOTIDE SEQUENCE [LARGE SCALE GENOMIC DNA]</scope>
    <source>
        <strain evidence="4">G4</strain>
        <tissue evidence="4">Muscle</tissue>
    </source>
</reference>